<gene>
    <name evidence="1" type="ORF">ZBT109_1006</name>
</gene>
<sequence length="31" mass="3638">MLSERMKALILKVRKEVFHDDQESRFCTLGG</sequence>
<name>A0A348HDS1_9GAMM</name>
<dbReference type="AlphaFoldDB" id="A0A348HDS1"/>
<accession>A0A348HDS1</accession>
<dbReference type="KEGG" id="zpl:ZBT109_1006"/>
<dbReference type="EMBL" id="AP018933">
    <property type="protein sequence ID" value="BBG29773.1"/>
    <property type="molecule type" value="Genomic_DNA"/>
</dbReference>
<evidence type="ECO:0000313" key="1">
    <source>
        <dbReference type="EMBL" id="BBG29773.1"/>
    </source>
</evidence>
<protein>
    <submittedName>
        <fullName evidence="1">Uncharacterized protein</fullName>
    </submittedName>
</protein>
<proteinExistence type="predicted"/>
<organism evidence="1 2">
    <name type="scientific">Zymobacter palmae</name>
    <dbReference type="NCBI Taxonomy" id="33074"/>
    <lineage>
        <taxon>Bacteria</taxon>
        <taxon>Pseudomonadati</taxon>
        <taxon>Pseudomonadota</taxon>
        <taxon>Gammaproteobacteria</taxon>
        <taxon>Oceanospirillales</taxon>
        <taxon>Halomonadaceae</taxon>
        <taxon>Zymobacter group</taxon>
        <taxon>Zymobacter</taxon>
    </lineage>
</organism>
<keyword evidence="2" id="KW-1185">Reference proteome</keyword>
<evidence type="ECO:0000313" key="2">
    <source>
        <dbReference type="Proteomes" id="UP000267342"/>
    </source>
</evidence>
<dbReference type="Proteomes" id="UP000267342">
    <property type="component" value="Chromosome"/>
</dbReference>
<reference evidence="1 2" key="1">
    <citation type="submission" date="2018-09" db="EMBL/GenBank/DDBJ databases">
        <title>Zymobacter palmae IAM14233 (=T109) whole genome analysis.</title>
        <authorList>
            <person name="Yanase H."/>
        </authorList>
    </citation>
    <scope>NUCLEOTIDE SEQUENCE [LARGE SCALE GENOMIC DNA]</scope>
    <source>
        <strain evidence="1 2">IAM14233</strain>
    </source>
</reference>